<comment type="caution">
    <text evidence="1">The sequence shown here is derived from an EMBL/GenBank/DDBJ whole genome shotgun (WGS) entry which is preliminary data.</text>
</comment>
<evidence type="ECO:0000313" key="1">
    <source>
        <dbReference type="EMBL" id="RQM39307.1"/>
    </source>
</evidence>
<dbReference type="EMBL" id="RHHM01000003">
    <property type="protein sequence ID" value="RQM39307.1"/>
    <property type="molecule type" value="Genomic_DNA"/>
</dbReference>
<gene>
    <name evidence="1" type="ORF">EB241_06040</name>
</gene>
<dbReference type="Proteomes" id="UP000279457">
    <property type="component" value="Unassembled WGS sequence"/>
</dbReference>
<name>A0A3N6S383_9GAMM</name>
<keyword evidence="2" id="KW-1185">Reference proteome</keyword>
<reference evidence="1 2" key="1">
    <citation type="submission" date="2018-10" db="EMBL/GenBank/DDBJ databases">
        <title>Draft genome sequence for the type isolate of Erwinia psidii, agent causal of bacterial blight in guava (Psidium guajava) and wilt and die-back of Eucalyptus spp.</title>
        <authorList>
            <person name="Hermenegildo P.S."/>
            <person name="Santos S.A."/>
            <person name="Guimaraes L.M.S."/>
            <person name="Vidigal P.M.P."/>
            <person name="Pereira I.C."/>
            <person name="Badel J.L."/>
            <person name="Alfenas-Zerbini P."/>
            <person name="Ferreira M.A.S.V."/>
            <person name="Alfenas A.C."/>
        </authorList>
    </citation>
    <scope>NUCLEOTIDE SEQUENCE [LARGE SCALE GENOMIC DNA]</scope>
    <source>
        <strain evidence="1 2">IBSBF 435</strain>
    </source>
</reference>
<organism evidence="1 2">
    <name type="scientific">Erwinia psidii</name>
    <dbReference type="NCBI Taxonomy" id="69224"/>
    <lineage>
        <taxon>Bacteria</taxon>
        <taxon>Pseudomonadati</taxon>
        <taxon>Pseudomonadota</taxon>
        <taxon>Gammaproteobacteria</taxon>
        <taxon>Enterobacterales</taxon>
        <taxon>Erwiniaceae</taxon>
        <taxon>Erwinia</taxon>
    </lineage>
</organism>
<accession>A0A3N6S383</accession>
<dbReference type="AlphaFoldDB" id="A0A3N6S383"/>
<evidence type="ECO:0000313" key="2">
    <source>
        <dbReference type="Proteomes" id="UP000279457"/>
    </source>
</evidence>
<sequence length="96" mass="11118">MVYPVYDCWMTENDEAWPNIIMAELNDVAPPWRRKKRITWIASSGRGNFRFMSQITGASDQQRAYSLLELPDAINANIMISLNNYRLSNMHSDCSD</sequence>
<protein>
    <submittedName>
        <fullName evidence="1">Uncharacterized protein</fullName>
    </submittedName>
</protein>
<proteinExistence type="predicted"/>